<dbReference type="EMBL" id="WIWS01000001">
    <property type="protein sequence ID" value="KAF3229802.1"/>
    <property type="molecule type" value="Genomic_DNA"/>
</dbReference>
<feature type="region of interest" description="Disordered" evidence="1">
    <location>
        <begin position="27"/>
        <end position="106"/>
    </location>
</feature>
<organism evidence="5 7">
    <name type="scientific">Orbilia oligospora</name>
    <name type="common">Nematode-trapping fungus</name>
    <name type="synonym">Arthrobotrys oligospora</name>
    <dbReference type="NCBI Taxonomy" id="2813651"/>
    <lineage>
        <taxon>Eukaryota</taxon>
        <taxon>Fungi</taxon>
        <taxon>Dikarya</taxon>
        <taxon>Ascomycota</taxon>
        <taxon>Pezizomycotina</taxon>
        <taxon>Orbiliomycetes</taxon>
        <taxon>Orbiliales</taxon>
        <taxon>Orbiliaceae</taxon>
        <taxon>Orbilia</taxon>
    </lineage>
</organism>
<name>A0A6G1MM71_ORBOL</name>
<evidence type="ECO:0000313" key="3">
    <source>
        <dbReference type="EMBL" id="KAF3229655.1"/>
    </source>
</evidence>
<gene>
    <name evidence="3" type="ORF">TWF106_000042</name>
    <name evidence="4" type="ORF">TWF106_000191</name>
    <name evidence="5" type="ORF">TWF191_000349</name>
    <name evidence="2" type="ORF">TWF679_006960</name>
</gene>
<evidence type="ECO:0000313" key="2">
    <source>
        <dbReference type="EMBL" id="KAF3221747.1"/>
    </source>
</evidence>
<dbReference type="OrthoDB" id="10598371at2759"/>
<dbReference type="EMBL" id="WIWT01000004">
    <property type="protein sequence ID" value="KAF3221747.1"/>
    <property type="molecule type" value="Genomic_DNA"/>
</dbReference>
<reference evidence="6 7" key="1">
    <citation type="submission" date="2019-06" db="EMBL/GenBank/DDBJ databases">
        <authorList>
            <person name="Palmer J.M."/>
        </authorList>
    </citation>
    <scope>NUCLEOTIDE SEQUENCE [LARGE SCALE GENOMIC DNA]</scope>
    <source>
        <strain evidence="3 6">TWF106</strain>
        <strain evidence="5 7">TWF191</strain>
        <strain evidence="2">TWF679</strain>
    </source>
</reference>
<comment type="caution">
    <text evidence="5">The sequence shown here is derived from an EMBL/GenBank/DDBJ whole genome shotgun (WGS) entry which is preliminary data.</text>
</comment>
<dbReference type="EMBL" id="WIPF01000010">
    <property type="protein sequence ID" value="KAF3230108.1"/>
    <property type="molecule type" value="Genomic_DNA"/>
</dbReference>
<sequence length="136" mass="15563">MIRHQSEVPHQALTQILTHDDLTYRFRPGRGSGYGRGFQATSGRPEERSEIPEARKPGQAKEERCRLHRHSSSGNGESNRTRKNQIFETIYGNRNSRSKKNGASFQEHYALTRSGCEEKSYRAEWFPGGEQDPTPD</sequence>
<dbReference type="Proteomes" id="UP000483672">
    <property type="component" value="Unassembled WGS sequence"/>
</dbReference>
<dbReference type="Proteomes" id="UP000472727">
    <property type="component" value="Unassembled WGS sequence"/>
</dbReference>
<proteinExistence type="predicted"/>
<accession>A0A6G1MM71</accession>
<evidence type="ECO:0000313" key="7">
    <source>
        <dbReference type="Proteomes" id="UP000483672"/>
    </source>
</evidence>
<protein>
    <submittedName>
        <fullName evidence="5">Uncharacterized protein</fullName>
    </submittedName>
</protein>
<dbReference type="EMBL" id="WIWS01000001">
    <property type="protein sequence ID" value="KAF3229655.1"/>
    <property type="molecule type" value="Genomic_DNA"/>
</dbReference>
<feature type="compositionally biased region" description="Basic and acidic residues" evidence="1">
    <location>
        <begin position="44"/>
        <end position="65"/>
    </location>
</feature>
<dbReference type="Proteomes" id="UP000614610">
    <property type="component" value="Unassembled WGS sequence"/>
</dbReference>
<feature type="compositionally biased region" description="Polar residues" evidence="1">
    <location>
        <begin position="72"/>
        <end position="95"/>
    </location>
</feature>
<dbReference type="AlphaFoldDB" id="A0A6G1MM71"/>
<evidence type="ECO:0000313" key="4">
    <source>
        <dbReference type="EMBL" id="KAF3229802.1"/>
    </source>
</evidence>
<evidence type="ECO:0000313" key="5">
    <source>
        <dbReference type="EMBL" id="KAF3230108.1"/>
    </source>
</evidence>
<evidence type="ECO:0000313" key="6">
    <source>
        <dbReference type="Proteomes" id="UP000472727"/>
    </source>
</evidence>
<evidence type="ECO:0000256" key="1">
    <source>
        <dbReference type="SAM" id="MobiDB-lite"/>
    </source>
</evidence>